<dbReference type="AlphaFoldDB" id="A0A383WBE9"/>
<gene>
    <name evidence="1" type="ORF">BQ4739_LOCUS14630</name>
</gene>
<dbReference type="Proteomes" id="UP000256970">
    <property type="component" value="Unassembled WGS sequence"/>
</dbReference>
<dbReference type="PANTHER" id="PTHR48204:SF1">
    <property type="entry name" value="OS07G0265100 PROTEIN"/>
    <property type="match status" value="1"/>
</dbReference>
<keyword evidence="2" id="KW-1185">Reference proteome</keyword>
<dbReference type="EMBL" id="FNXT01001213">
    <property type="protein sequence ID" value="SZX74344.1"/>
    <property type="molecule type" value="Genomic_DNA"/>
</dbReference>
<proteinExistence type="predicted"/>
<name>A0A383WBE9_TETOB</name>
<evidence type="ECO:0000313" key="1">
    <source>
        <dbReference type="EMBL" id="SZX74344.1"/>
    </source>
</evidence>
<dbReference type="PANTHER" id="PTHR48204">
    <property type="entry name" value="OS07G0265100 PROTEIN"/>
    <property type="match status" value="1"/>
</dbReference>
<evidence type="ECO:0000313" key="2">
    <source>
        <dbReference type="Proteomes" id="UP000256970"/>
    </source>
</evidence>
<organism evidence="1 2">
    <name type="scientific">Tetradesmus obliquus</name>
    <name type="common">Green alga</name>
    <name type="synonym">Acutodesmus obliquus</name>
    <dbReference type="NCBI Taxonomy" id="3088"/>
    <lineage>
        <taxon>Eukaryota</taxon>
        <taxon>Viridiplantae</taxon>
        <taxon>Chlorophyta</taxon>
        <taxon>core chlorophytes</taxon>
        <taxon>Chlorophyceae</taxon>
        <taxon>CS clade</taxon>
        <taxon>Sphaeropleales</taxon>
        <taxon>Scenedesmaceae</taxon>
        <taxon>Tetradesmus</taxon>
    </lineage>
</organism>
<reference evidence="1 2" key="1">
    <citation type="submission" date="2016-10" db="EMBL/GenBank/DDBJ databases">
        <authorList>
            <person name="Cai Z."/>
        </authorList>
    </citation>
    <scope>NUCLEOTIDE SEQUENCE [LARGE SCALE GENOMIC DNA]</scope>
</reference>
<accession>A0A383WBE9</accession>
<sequence>MSVPKQPAEAPSGVFVDAITGRHGAPDPDSLLQRRCLTFDKNYGWTYDVWVDDVGRCALSGAHSRFSVPAIGQRIVGMLADASTAAAQQLQRIAAKQQQQQQQQQKP</sequence>
<protein>
    <submittedName>
        <fullName evidence="1">Uncharacterized protein</fullName>
    </submittedName>
</protein>